<comment type="caution">
    <text evidence="1">The sequence shown here is derived from an EMBL/GenBank/DDBJ whole genome shotgun (WGS) entry which is preliminary data.</text>
</comment>
<proteinExistence type="predicted"/>
<dbReference type="EMBL" id="NCVQ01000009">
    <property type="protein sequence ID" value="PWZ12149.1"/>
    <property type="molecule type" value="Genomic_DNA"/>
</dbReference>
<organism evidence="1">
    <name type="scientific">Zea mays</name>
    <name type="common">Maize</name>
    <dbReference type="NCBI Taxonomy" id="4577"/>
    <lineage>
        <taxon>Eukaryota</taxon>
        <taxon>Viridiplantae</taxon>
        <taxon>Streptophyta</taxon>
        <taxon>Embryophyta</taxon>
        <taxon>Tracheophyta</taxon>
        <taxon>Spermatophyta</taxon>
        <taxon>Magnoliopsida</taxon>
        <taxon>Liliopsida</taxon>
        <taxon>Poales</taxon>
        <taxon>Poaceae</taxon>
        <taxon>PACMAD clade</taxon>
        <taxon>Panicoideae</taxon>
        <taxon>Andropogonodae</taxon>
        <taxon>Andropogoneae</taxon>
        <taxon>Tripsacinae</taxon>
        <taxon>Zea</taxon>
    </lineage>
</organism>
<gene>
    <name evidence="1" type="ORF">Zm00014a_031690</name>
</gene>
<accession>A0A3L6DUM6</accession>
<name>A0A3L6DUM6_MAIZE</name>
<protein>
    <submittedName>
        <fullName evidence="1">Uncharacterized protein</fullName>
    </submittedName>
</protein>
<dbReference type="Proteomes" id="UP000251960">
    <property type="component" value="Chromosome 8"/>
</dbReference>
<sequence>MIRRPEPL</sequence>
<evidence type="ECO:0000313" key="1">
    <source>
        <dbReference type="EMBL" id="PWZ12149.1"/>
    </source>
</evidence>
<reference evidence="1" key="1">
    <citation type="journal article" date="2018" name="Nat. Genet.">
        <title>Extensive intraspecific gene order and gene structural variations between Mo17 and other maize genomes.</title>
        <authorList>
            <person name="Sun S."/>
            <person name="Zhou Y."/>
            <person name="Chen J."/>
            <person name="Shi J."/>
            <person name="Zhao H."/>
            <person name="Zhao H."/>
            <person name="Song W."/>
            <person name="Zhang M."/>
            <person name="Cui Y."/>
            <person name="Dong X."/>
            <person name="Liu H."/>
            <person name="Ma X."/>
            <person name="Jiao Y."/>
            <person name="Wang B."/>
            <person name="Wei X."/>
            <person name="Stein J.C."/>
            <person name="Glaubitz J.C."/>
            <person name="Lu F."/>
            <person name="Yu G."/>
            <person name="Liang C."/>
            <person name="Fengler K."/>
            <person name="Li B."/>
            <person name="Rafalski A."/>
            <person name="Schnable P.S."/>
            <person name="Ware D.H."/>
            <person name="Buckler E.S."/>
            <person name="Lai J."/>
        </authorList>
    </citation>
    <scope>NUCLEOTIDE SEQUENCE [LARGE SCALE GENOMIC DNA]</scope>
    <source>
        <tissue evidence="1">Seedling</tissue>
    </source>
</reference>